<comment type="subcellular location">
    <subcellularLocation>
        <location evidence="10">Cytoplasm</location>
    </subcellularLocation>
</comment>
<keyword evidence="8 10" id="KW-0408">Iron</keyword>
<evidence type="ECO:0000256" key="8">
    <source>
        <dbReference type="ARBA" id="ARBA00023004"/>
    </source>
</evidence>
<keyword evidence="4 10" id="KW-0963">Cytoplasm</keyword>
<evidence type="ECO:0000256" key="2">
    <source>
        <dbReference type="ARBA" id="ARBA00012669"/>
    </source>
</evidence>
<dbReference type="GO" id="GO:0046872">
    <property type="term" value="F:metal ion binding"/>
    <property type="evidence" value="ECO:0007669"/>
    <property type="project" value="UniProtKB-KW"/>
</dbReference>
<comment type="function">
    <text evidence="10">Catalyzes the condensation of iminoaspartate with dihydroxyacetone phosphate to form quinolinate.</text>
</comment>
<dbReference type="GO" id="GO:0034628">
    <property type="term" value="P:'de novo' NAD+ biosynthetic process from L-aspartate"/>
    <property type="evidence" value="ECO:0007669"/>
    <property type="project" value="TreeGrafter"/>
</dbReference>
<evidence type="ECO:0000256" key="10">
    <source>
        <dbReference type="HAMAP-Rule" id="MF_00567"/>
    </source>
</evidence>
<dbReference type="PANTHER" id="PTHR30573:SF0">
    <property type="entry name" value="QUINOLINATE SYNTHASE, CHLOROPLASTIC"/>
    <property type="match status" value="1"/>
</dbReference>
<dbReference type="InterPro" id="IPR003473">
    <property type="entry name" value="NadA"/>
</dbReference>
<feature type="binding site" evidence="10">
    <location>
        <position position="114"/>
    </location>
    <ligand>
        <name>[4Fe-4S] cluster</name>
        <dbReference type="ChEBI" id="CHEBI:49883"/>
    </ligand>
</feature>
<evidence type="ECO:0000256" key="4">
    <source>
        <dbReference type="ARBA" id="ARBA00022490"/>
    </source>
</evidence>
<name>A0A1E5IPE9_SHECO</name>
<dbReference type="Gene3D" id="3.40.50.10800">
    <property type="entry name" value="NadA-like"/>
    <property type="match status" value="3"/>
</dbReference>
<evidence type="ECO:0000256" key="7">
    <source>
        <dbReference type="ARBA" id="ARBA00022723"/>
    </source>
</evidence>
<dbReference type="EMBL" id="MCBT01000048">
    <property type="protein sequence ID" value="OEG72434.1"/>
    <property type="molecule type" value="Genomic_DNA"/>
</dbReference>
<dbReference type="HAMAP" id="MF_00567">
    <property type="entry name" value="NadA_type1"/>
    <property type="match status" value="1"/>
</dbReference>
<feature type="binding site" evidence="10">
    <location>
        <begin position="140"/>
        <end position="142"/>
    </location>
    <ligand>
        <name>iminosuccinate</name>
        <dbReference type="ChEBI" id="CHEBI:77875"/>
    </ligand>
</feature>
<dbReference type="GO" id="GO:0005829">
    <property type="term" value="C:cytosol"/>
    <property type="evidence" value="ECO:0007669"/>
    <property type="project" value="TreeGrafter"/>
</dbReference>
<dbReference type="AlphaFoldDB" id="A0A1E5IPE9"/>
<feature type="binding site" evidence="10">
    <location>
        <position position="201"/>
    </location>
    <ligand>
        <name>[4Fe-4S] cluster</name>
        <dbReference type="ChEBI" id="CHEBI:49883"/>
    </ligand>
</feature>
<evidence type="ECO:0000313" key="14">
    <source>
        <dbReference type="Proteomes" id="UP000773469"/>
    </source>
</evidence>
<protein>
    <recommendedName>
        <fullName evidence="2 10">Quinolinate synthase</fullName>
        <ecNumber evidence="2 10">2.5.1.72</ecNumber>
    </recommendedName>
</protein>
<reference evidence="11 14" key="2">
    <citation type="submission" date="2021-05" db="EMBL/GenBank/DDBJ databases">
        <title>Molecular characterization for Shewanella algae harboring chromosomal blaOXA-55-like strains isolated from clinical and environment sample.</title>
        <authorList>
            <person name="Ohama Y."/>
            <person name="Aoki K."/>
            <person name="Harada S."/>
            <person name="Moriya K."/>
            <person name="Ishii Y."/>
            <person name="Tateda K."/>
        </authorList>
    </citation>
    <scope>NUCLEOTIDE SEQUENCE [LARGE SCALE GENOMIC DNA]</scope>
    <source>
        <strain evidence="11 14">MBTL60-118</strain>
    </source>
</reference>
<dbReference type="Proteomes" id="UP000095230">
    <property type="component" value="Unassembled WGS sequence"/>
</dbReference>
<dbReference type="Proteomes" id="UP000773469">
    <property type="component" value="Unassembled WGS sequence"/>
</dbReference>
<feature type="binding site" evidence="10">
    <location>
        <position position="69"/>
    </location>
    <ligand>
        <name>iminosuccinate</name>
        <dbReference type="ChEBI" id="CHEBI:77875"/>
    </ligand>
</feature>
<dbReference type="SUPFAM" id="SSF142754">
    <property type="entry name" value="NadA-like"/>
    <property type="match status" value="1"/>
</dbReference>
<dbReference type="RefSeq" id="WP_028761896.1">
    <property type="nucleotide sequence ID" value="NZ_BPEU01000001.1"/>
</dbReference>
<dbReference type="NCBIfam" id="TIGR00550">
    <property type="entry name" value="nadA"/>
    <property type="match status" value="1"/>
</dbReference>
<keyword evidence="9 10" id="KW-0411">Iron-sulfur</keyword>
<feature type="binding site" evidence="10">
    <location>
        <position position="157"/>
    </location>
    <ligand>
        <name>iminosuccinate</name>
        <dbReference type="ChEBI" id="CHEBI:77875"/>
    </ligand>
</feature>
<evidence type="ECO:0000256" key="6">
    <source>
        <dbReference type="ARBA" id="ARBA00022679"/>
    </source>
</evidence>
<keyword evidence="14" id="KW-1185">Reference proteome</keyword>
<dbReference type="FunFam" id="3.40.50.10800:FF:000003">
    <property type="entry name" value="Quinolinate synthase A"/>
    <property type="match status" value="1"/>
</dbReference>
<dbReference type="NCBIfam" id="NF006877">
    <property type="entry name" value="PRK09375.1-1"/>
    <property type="match status" value="1"/>
</dbReference>
<dbReference type="EMBL" id="BPEU01000001">
    <property type="protein sequence ID" value="GIU34353.1"/>
    <property type="molecule type" value="Genomic_DNA"/>
</dbReference>
<evidence type="ECO:0000256" key="3">
    <source>
        <dbReference type="ARBA" id="ARBA00022485"/>
    </source>
</evidence>
<comment type="catalytic activity">
    <reaction evidence="10">
        <text>iminosuccinate + dihydroxyacetone phosphate = quinolinate + phosphate + 2 H2O + H(+)</text>
        <dbReference type="Rhea" id="RHEA:25888"/>
        <dbReference type="ChEBI" id="CHEBI:15377"/>
        <dbReference type="ChEBI" id="CHEBI:15378"/>
        <dbReference type="ChEBI" id="CHEBI:29959"/>
        <dbReference type="ChEBI" id="CHEBI:43474"/>
        <dbReference type="ChEBI" id="CHEBI:57642"/>
        <dbReference type="ChEBI" id="CHEBI:77875"/>
        <dbReference type="EC" id="2.5.1.72"/>
    </reaction>
</comment>
<evidence type="ECO:0000256" key="5">
    <source>
        <dbReference type="ARBA" id="ARBA00022642"/>
    </source>
</evidence>
<reference evidence="12 13" key="1">
    <citation type="submission" date="2016-07" db="EMBL/GenBank/DDBJ databases">
        <title>Whole-genome of two Shewanella species isolated from a digestive organ of sea cucumber Apostichopus japonicus Selenka 1867.</title>
        <authorList>
            <person name="Hong H.-H."/>
            <person name="Choi H."/>
            <person name="Cheon S."/>
            <person name="Oh J.-S."/>
            <person name="Lee H.-G."/>
            <person name="Park C."/>
        </authorList>
    </citation>
    <scope>NUCLEOTIDE SEQUENCE [LARGE SCALE GENOMIC DNA]</scope>
    <source>
        <strain evidence="12 13">CSB03KR</strain>
    </source>
</reference>
<feature type="binding site" evidence="10">
    <location>
        <begin position="227"/>
        <end position="229"/>
    </location>
    <ligand>
        <name>iminosuccinate</name>
        <dbReference type="ChEBI" id="CHEBI:77875"/>
    </ligand>
</feature>
<evidence type="ECO:0000256" key="1">
    <source>
        <dbReference type="ARBA" id="ARBA00005065"/>
    </source>
</evidence>
<feature type="binding site" evidence="10">
    <location>
        <position position="48"/>
    </location>
    <ligand>
        <name>iminosuccinate</name>
        <dbReference type="ChEBI" id="CHEBI:77875"/>
    </ligand>
</feature>
<dbReference type="UniPathway" id="UPA00253">
    <property type="reaction ID" value="UER00327"/>
</dbReference>
<organism evidence="12 13">
    <name type="scientific">Shewanella colwelliana</name>
    <name type="common">Alteromonas colwelliana</name>
    <dbReference type="NCBI Taxonomy" id="23"/>
    <lineage>
        <taxon>Bacteria</taxon>
        <taxon>Pseudomonadati</taxon>
        <taxon>Pseudomonadota</taxon>
        <taxon>Gammaproteobacteria</taxon>
        <taxon>Alteromonadales</taxon>
        <taxon>Shewanellaceae</taxon>
        <taxon>Shewanella</taxon>
    </lineage>
</organism>
<dbReference type="InterPro" id="IPR036094">
    <property type="entry name" value="NadA_sf"/>
</dbReference>
<dbReference type="STRING" id="23.BEL05_05530"/>
<evidence type="ECO:0000313" key="12">
    <source>
        <dbReference type="EMBL" id="OEG72434.1"/>
    </source>
</evidence>
<dbReference type="InterPro" id="IPR023513">
    <property type="entry name" value="Quinolinate_synth_A_type1"/>
</dbReference>
<feature type="binding site" evidence="10">
    <location>
        <position position="298"/>
    </location>
    <ligand>
        <name>[4Fe-4S] cluster</name>
        <dbReference type="ChEBI" id="CHEBI:49883"/>
    </ligand>
</feature>
<evidence type="ECO:0000313" key="11">
    <source>
        <dbReference type="EMBL" id="GIU34353.1"/>
    </source>
</evidence>
<keyword evidence="7 10" id="KW-0479">Metal-binding</keyword>
<dbReference type="PANTHER" id="PTHR30573">
    <property type="entry name" value="QUINOLINATE SYNTHETASE A"/>
    <property type="match status" value="1"/>
</dbReference>
<comment type="caution">
    <text evidence="12">The sequence shown here is derived from an EMBL/GenBank/DDBJ whole genome shotgun (WGS) entry which is preliminary data.</text>
</comment>
<dbReference type="GO" id="GO:0051539">
    <property type="term" value="F:4 iron, 4 sulfur cluster binding"/>
    <property type="evidence" value="ECO:0007669"/>
    <property type="project" value="UniProtKB-KW"/>
</dbReference>
<dbReference type="NCBIfam" id="NF006878">
    <property type="entry name" value="PRK09375.1-2"/>
    <property type="match status" value="1"/>
</dbReference>
<dbReference type="GO" id="GO:0008987">
    <property type="term" value="F:quinolinate synthetase A activity"/>
    <property type="evidence" value="ECO:0007669"/>
    <property type="project" value="UniProtKB-UniRule"/>
</dbReference>
<accession>A0A1E5IPE9</accession>
<keyword evidence="5 10" id="KW-0662">Pyridine nucleotide biosynthesis</keyword>
<comment type="pathway">
    <text evidence="1 10">Cofactor biosynthesis; NAD(+) biosynthesis; quinolinate from iminoaspartate: step 1/1.</text>
</comment>
<evidence type="ECO:0000313" key="13">
    <source>
        <dbReference type="Proteomes" id="UP000095230"/>
    </source>
</evidence>
<comment type="cofactor">
    <cofactor evidence="10">
        <name>[4Fe-4S] cluster</name>
        <dbReference type="ChEBI" id="CHEBI:49883"/>
    </cofactor>
    <text evidence="10">Binds 1 [4Fe-4S] cluster per subunit.</text>
</comment>
<keyword evidence="3 10" id="KW-0004">4Fe-4S</keyword>
<proteinExistence type="inferred from homology"/>
<sequence length="355" mass="38629">MSQIAPSIENIQYPFPPKPVPLSDADKQAYKARIKQLLVEKEAVLVAHYYTDPEIQALAEETGGCVSDSLEMARFGRDHPAKTLIVAGVKFMGETSKILSPEKTVLMPTLEATCSLDVGCPIESFSAFCDAHPDHTVVVYANTSAAVKARADWVVTSSIALEIVEHLDSEGKKIIWGPDRHLGSYIAKETGADMLMWQGECIVHDEFKAKALRELKLLHPNAAVLVHPESPASVVELADAVGSTSQLIKAAQTMDNDMFIVATDRGIFYKMQQAAPNKTLIEAPTGGNGATCRSCAHCPWMAMNGLKAIESALINNTPSDHEIFVDDSLREKALIPLDRMLNFAKTLNMKVKGNA</sequence>
<comment type="similarity">
    <text evidence="10">Belongs to the quinolinate synthase family. Type 1 subfamily.</text>
</comment>
<dbReference type="EC" id="2.5.1.72" evidence="2 10"/>
<dbReference type="Pfam" id="PF02445">
    <property type="entry name" value="NadA"/>
    <property type="match status" value="1"/>
</dbReference>
<feature type="binding site" evidence="10">
    <location>
        <position position="244"/>
    </location>
    <ligand>
        <name>iminosuccinate</name>
        <dbReference type="ChEBI" id="CHEBI:77875"/>
    </ligand>
</feature>
<dbReference type="OrthoDB" id="9801204at2"/>
<keyword evidence="6 10" id="KW-0808">Transferase</keyword>
<gene>
    <name evidence="10 11" type="primary">nadA</name>
    <name evidence="12" type="ORF">BEL05_05530</name>
    <name evidence="11" type="ORF">TUM3794_00540</name>
</gene>
<evidence type="ECO:0000256" key="9">
    <source>
        <dbReference type="ARBA" id="ARBA00023014"/>
    </source>
</evidence>